<reference evidence="1" key="1">
    <citation type="submission" date="2014-05" db="EMBL/GenBank/DDBJ databases">
        <authorList>
            <person name="Chronopoulou M."/>
        </authorList>
    </citation>
    <scope>NUCLEOTIDE SEQUENCE</scope>
    <source>
        <tissue evidence="1">Whole organism</tissue>
    </source>
</reference>
<accession>A0A0K2U9L7</accession>
<dbReference type="EMBL" id="HACA01017404">
    <property type="protein sequence ID" value="CDW34765.1"/>
    <property type="molecule type" value="Transcribed_RNA"/>
</dbReference>
<organism evidence="1">
    <name type="scientific">Lepeophtheirus salmonis</name>
    <name type="common">Salmon louse</name>
    <name type="synonym">Caligus salmonis</name>
    <dbReference type="NCBI Taxonomy" id="72036"/>
    <lineage>
        <taxon>Eukaryota</taxon>
        <taxon>Metazoa</taxon>
        <taxon>Ecdysozoa</taxon>
        <taxon>Arthropoda</taxon>
        <taxon>Crustacea</taxon>
        <taxon>Multicrustacea</taxon>
        <taxon>Hexanauplia</taxon>
        <taxon>Copepoda</taxon>
        <taxon>Siphonostomatoida</taxon>
        <taxon>Caligidae</taxon>
        <taxon>Lepeophtheirus</taxon>
    </lineage>
</organism>
<proteinExistence type="predicted"/>
<protein>
    <submittedName>
        <fullName evidence="1">Uncharacterized protein</fullName>
    </submittedName>
</protein>
<evidence type="ECO:0000313" key="1">
    <source>
        <dbReference type="EMBL" id="CDW34765.1"/>
    </source>
</evidence>
<sequence length="32" mass="3652">MSLLYRWQTSKCITQNVAYHAFININSSSSST</sequence>
<dbReference type="AlphaFoldDB" id="A0A0K2U9L7"/>
<name>A0A0K2U9L7_LEPSM</name>